<feature type="domain" description="PoNi C-terminal" evidence="1">
    <location>
        <begin position="5"/>
        <end position="116"/>
    </location>
</feature>
<dbReference type="InterPro" id="IPR015025">
    <property type="entry name" value="PoNi_C"/>
</dbReference>
<dbReference type="Pfam" id="PF08929">
    <property type="entry name" value="PoNi_C"/>
    <property type="match status" value="1"/>
</dbReference>
<accession>A0A643F9X5</accession>
<dbReference type="AlphaFoldDB" id="A0A643F9X5"/>
<sequence>MGGADWVFEEFMSFAIGPENRYESETIHWPKPYEALADALSSADNDAALKDLDRFLKHWYKDLAGTGWHDSHKPDENGNQGGYYGYWSFEAGAAVLLLGIEDDSSLHKYLYYPKDLVAWAREHAKLTQADAASPGHSLRLRCEANQPCPKAGFWFTPARAGSRQRFEAGQVMPEVGGDYGATIWQWDELQD</sequence>
<dbReference type="EMBL" id="VZPB01000043">
    <property type="protein sequence ID" value="KAB0578078.1"/>
    <property type="molecule type" value="Genomic_DNA"/>
</dbReference>
<organism evidence="2 3">
    <name type="scientific">Ideonella dechloratans</name>
    <dbReference type="NCBI Taxonomy" id="36863"/>
    <lineage>
        <taxon>Bacteria</taxon>
        <taxon>Pseudomonadati</taxon>
        <taxon>Pseudomonadota</taxon>
        <taxon>Betaproteobacteria</taxon>
        <taxon>Burkholderiales</taxon>
        <taxon>Sphaerotilaceae</taxon>
        <taxon>Ideonella</taxon>
    </lineage>
</organism>
<dbReference type="SUPFAM" id="SSF140731">
    <property type="entry name" value="PA2201 C-terminal domain-like"/>
    <property type="match status" value="1"/>
</dbReference>
<evidence type="ECO:0000259" key="1">
    <source>
        <dbReference type="Pfam" id="PF08929"/>
    </source>
</evidence>
<dbReference type="OrthoDB" id="8576337at2"/>
<protein>
    <submittedName>
        <fullName evidence="2">DUF1911 domain-containing protein</fullName>
    </submittedName>
</protein>
<evidence type="ECO:0000313" key="3">
    <source>
        <dbReference type="Proteomes" id="UP000430120"/>
    </source>
</evidence>
<proteinExistence type="predicted"/>
<keyword evidence="3" id="KW-1185">Reference proteome</keyword>
<name>A0A643F9X5_IDEDE</name>
<reference evidence="2 3" key="1">
    <citation type="submission" date="2019-09" db="EMBL/GenBank/DDBJ databases">
        <title>Draft genome sequences of 48 bacterial type strains from the CCUG.</title>
        <authorList>
            <person name="Tunovic T."/>
            <person name="Pineiro-Iglesias B."/>
            <person name="Unosson C."/>
            <person name="Inganas E."/>
            <person name="Ohlen M."/>
            <person name="Cardew S."/>
            <person name="Jensie-Markopoulos S."/>
            <person name="Salva-Serra F."/>
            <person name="Jaen-Luchoro D."/>
            <person name="Karlsson R."/>
            <person name="Svensson-Stadler L."/>
            <person name="Chun J."/>
            <person name="Moore E."/>
        </authorList>
    </citation>
    <scope>NUCLEOTIDE SEQUENCE [LARGE SCALE GENOMIC DNA]</scope>
    <source>
        <strain evidence="2 3">CCUG 30977</strain>
    </source>
</reference>
<dbReference type="Gene3D" id="1.10.3920.10">
    <property type="entry name" value="PA2201 C-terminal domain-like"/>
    <property type="match status" value="1"/>
</dbReference>
<dbReference type="InterPro" id="IPR028983">
    <property type="entry name" value="PA2201-like_C"/>
</dbReference>
<comment type="caution">
    <text evidence="2">The sequence shown here is derived from an EMBL/GenBank/DDBJ whole genome shotgun (WGS) entry which is preliminary data.</text>
</comment>
<evidence type="ECO:0000313" key="2">
    <source>
        <dbReference type="EMBL" id="KAB0578078.1"/>
    </source>
</evidence>
<dbReference type="RefSeq" id="WP_151125058.1">
    <property type="nucleotide sequence ID" value="NZ_CP088081.1"/>
</dbReference>
<gene>
    <name evidence="2" type="ORF">F7Q92_15785</name>
</gene>
<dbReference type="Proteomes" id="UP000430120">
    <property type="component" value="Unassembled WGS sequence"/>
</dbReference>